<comment type="caution">
    <text evidence="1">The sequence shown here is derived from an EMBL/GenBank/DDBJ whole genome shotgun (WGS) entry which is preliminary data.</text>
</comment>
<reference evidence="1" key="1">
    <citation type="submission" date="2021-06" db="EMBL/GenBank/DDBJ databases">
        <title>Parelaphostrongylus tenuis whole genome reference sequence.</title>
        <authorList>
            <person name="Garwood T.J."/>
            <person name="Larsen P.A."/>
            <person name="Fountain-Jones N.M."/>
            <person name="Garbe J.R."/>
            <person name="Macchietto M.G."/>
            <person name="Kania S.A."/>
            <person name="Gerhold R.W."/>
            <person name="Richards J.E."/>
            <person name="Wolf T.M."/>
        </authorList>
    </citation>
    <scope>NUCLEOTIDE SEQUENCE</scope>
    <source>
        <strain evidence="1">MNPRO001-30</strain>
        <tissue evidence="1">Meninges</tissue>
    </source>
</reference>
<protein>
    <submittedName>
        <fullName evidence="1">Uncharacterized protein</fullName>
    </submittedName>
</protein>
<dbReference type="AlphaFoldDB" id="A0AAD5QFY9"/>
<name>A0AAD5QFY9_PARTN</name>
<gene>
    <name evidence="1" type="ORF">KIN20_000348</name>
</gene>
<organism evidence="1 2">
    <name type="scientific">Parelaphostrongylus tenuis</name>
    <name type="common">Meningeal worm</name>
    <dbReference type="NCBI Taxonomy" id="148309"/>
    <lineage>
        <taxon>Eukaryota</taxon>
        <taxon>Metazoa</taxon>
        <taxon>Ecdysozoa</taxon>
        <taxon>Nematoda</taxon>
        <taxon>Chromadorea</taxon>
        <taxon>Rhabditida</taxon>
        <taxon>Rhabditina</taxon>
        <taxon>Rhabditomorpha</taxon>
        <taxon>Strongyloidea</taxon>
        <taxon>Metastrongylidae</taxon>
        <taxon>Parelaphostrongylus</taxon>
    </lineage>
</organism>
<dbReference type="EMBL" id="JAHQIW010000060">
    <property type="protein sequence ID" value="KAJ1345746.1"/>
    <property type="molecule type" value="Genomic_DNA"/>
</dbReference>
<dbReference type="Proteomes" id="UP001196413">
    <property type="component" value="Unassembled WGS sequence"/>
</dbReference>
<keyword evidence="2" id="KW-1185">Reference proteome</keyword>
<evidence type="ECO:0000313" key="1">
    <source>
        <dbReference type="EMBL" id="KAJ1345746.1"/>
    </source>
</evidence>
<accession>A0AAD5QFY9</accession>
<evidence type="ECO:0000313" key="2">
    <source>
        <dbReference type="Proteomes" id="UP001196413"/>
    </source>
</evidence>
<proteinExistence type="predicted"/>
<sequence>MGQRLAPSLATAFMYKRKARRHGRHDEGLLGVYLTLRQKGGLQERNTQRPPTRIVRLYQRRKPKKQDVMLKEYLIAVEGTRGANRWRRDGRTDGVPVWPAKSLGCLWSGQVV</sequence>